<evidence type="ECO:0000313" key="2">
    <source>
        <dbReference type="Proteomes" id="UP001171165"/>
    </source>
</evidence>
<dbReference type="Proteomes" id="UP001171165">
    <property type="component" value="Unassembled WGS sequence"/>
</dbReference>
<dbReference type="AlphaFoldDB" id="A0AAN3YUT2"/>
<evidence type="ECO:0000313" key="1">
    <source>
        <dbReference type="EMBL" id="EKW9776730.1"/>
    </source>
</evidence>
<dbReference type="EMBL" id="ABKSPD020000009">
    <property type="protein sequence ID" value="EKW9776730.1"/>
    <property type="molecule type" value="Genomic_DNA"/>
</dbReference>
<sequence>MNTPVSERGLAPLKTGFARIGVVVKKDNVINVGRQLIFCIHKCSFKCVMDKNRLPVRSDRGRQTYQSENSWAVTGSLFLTTVRPTPTIHIPKKIIYLHGGNWAFRVNGGLFNA</sequence>
<comment type="caution">
    <text evidence="1">The sequence shown here is derived from an EMBL/GenBank/DDBJ whole genome shotgun (WGS) entry which is preliminary data.</text>
</comment>
<gene>
    <name evidence="1" type="ORF">PW210_002570</name>
</gene>
<name>A0AAN3YUT2_PROMI</name>
<accession>A0AAN3YUT2</accession>
<reference evidence="1" key="1">
    <citation type="submission" date="2023-06" db="EMBL/GenBank/DDBJ databases">
        <authorList>
            <consortium name="Clinical and Environmental Microbiology Branch: Whole genome sequencing antimicrobial resistance pathogens in the healthcare setting"/>
        </authorList>
    </citation>
    <scope>NUCLEOTIDE SEQUENCE</scope>
    <source>
        <strain evidence="1">Microbial</strain>
    </source>
</reference>
<proteinExistence type="predicted"/>
<dbReference type="RefSeq" id="WP_162558073.1">
    <property type="nucleotide sequence ID" value="NZ_CP021694.1"/>
</dbReference>
<organism evidence="1 2">
    <name type="scientific">Proteus mirabilis</name>
    <dbReference type="NCBI Taxonomy" id="584"/>
    <lineage>
        <taxon>Bacteria</taxon>
        <taxon>Pseudomonadati</taxon>
        <taxon>Pseudomonadota</taxon>
        <taxon>Gammaproteobacteria</taxon>
        <taxon>Enterobacterales</taxon>
        <taxon>Morganellaceae</taxon>
        <taxon>Proteus</taxon>
    </lineage>
</organism>
<protein>
    <submittedName>
        <fullName evidence="1">Uncharacterized protein</fullName>
    </submittedName>
</protein>